<sequence length="105" mass="12048">MKWLKLIFSKLIVGLVRFYQLAISPWLGKSCRYSPTCSQYMIEAVNEWGPLKGFWLGIKRIGRCHPWGGDGYDPVPRKTSRISNNEHSTLNSERKEDSPDDSKSS</sequence>
<proteinExistence type="inferred from homology"/>
<dbReference type="NCBIfam" id="TIGR00278">
    <property type="entry name" value="membrane protein insertion efficiency factor YidD"/>
    <property type="match status" value="1"/>
</dbReference>
<dbReference type="InterPro" id="IPR002696">
    <property type="entry name" value="Membr_insert_effic_factor_YidD"/>
</dbReference>
<reference evidence="3 4" key="1">
    <citation type="submission" date="2017-05" db="EMBL/GenBank/DDBJ databases">
        <authorList>
            <person name="Varghese N."/>
            <person name="Submissions S."/>
        </authorList>
    </citation>
    <scope>NUCLEOTIDE SEQUENCE [LARGE SCALE GENOMIC DNA]</scope>
    <source>
        <strain evidence="3 4">DSM 21985</strain>
    </source>
</reference>
<dbReference type="Proteomes" id="UP000317557">
    <property type="component" value="Unassembled WGS sequence"/>
</dbReference>
<dbReference type="EMBL" id="FXTP01000011">
    <property type="protein sequence ID" value="SMO81004.1"/>
    <property type="molecule type" value="Genomic_DNA"/>
</dbReference>
<dbReference type="Pfam" id="PF01809">
    <property type="entry name" value="YidD"/>
    <property type="match status" value="1"/>
</dbReference>
<dbReference type="OrthoDB" id="9801753at2"/>
<evidence type="ECO:0000256" key="1">
    <source>
        <dbReference type="HAMAP-Rule" id="MF_00386"/>
    </source>
</evidence>
<accession>A0A521EAR0</accession>
<dbReference type="PANTHER" id="PTHR33383">
    <property type="entry name" value="MEMBRANE PROTEIN INSERTION EFFICIENCY FACTOR-RELATED"/>
    <property type="match status" value="1"/>
</dbReference>
<dbReference type="HAMAP" id="MF_00386">
    <property type="entry name" value="UPF0161_YidD"/>
    <property type="match status" value="1"/>
</dbReference>
<comment type="function">
    <text evidence="1">Could be involved in insertion of integral membrane proteins into the membrane.</text>
</comment>
<dbReference type="AlphaFoldDB" id="A0A521EAR0"/>
<keyword evidence="1" id="KW-1003">Cell membrane</keyword>
<dbReference type="RefSeq" id="WP_142455075.1">
    <property type="nucleotide sequence ID" value="NZ_FXTP01000011.1"/>
</dbReference>
<comment type="subcellular location">
    <subcellularLocation>
        <location evidence="1">Cell membrane</location>
        <topology evidence="1">Peripheral membrane protein</topology>
        <orientation evidence="1">Cytoplasmic side</orientation>
    </subcellularLocation>
</comment>
<feature type="compositionally biased region" description="Polar residues" evidence="2">
    <location>
        <begin position="81"/>
        <end position="91"/>
    </location>
</feature>
<feature type="region of interest" description="Disordered" evidence="2">
    <location>
        <begin position="68"/>
        <end position="105"/>
    </location>
</feature>
<dbReference type="GO" id="GO:0005886">
    <property type="term" value="C:plasma membrane"/>
    <property type="evidence" value="ECO:0007669"/>
    <property type="project" value="UniProtKB-SubCell"/>
</dbReference>
<dbReference type="PANTHER" id="PTHR33383:SF1">
    <property type="entry name" value="MEMBRANE PROTEIN INSERTION EFFICIENCY FACTOR-RELATED"/>
    <property type="match status" value="1"/>
</dbReference>
<name>A0A521EAR0_9BACT</name>
<evidence type="ECO:0000313" key="4">
    <source>
        <dbReference type="Proteomes" id="UP000317557"/>
    </source>
</evidence>
<comment type="similarity">
    <text evidence="1">Belongs to the UPF0161 family.</text>
</comment>
<feature type="compositionally biased region" description="Basic and acidic residues" evidence="2">
    <location>
        <begin position="92"/>
        <end position="105"/>
    </location>
</feature>
<keyword evidence="4" id="KW-1185">Reference proteome</keyword>
<evidence type="ECO:0000313" key="3">
    <source>
        <dbReference type="EMBL" id="SMO81004.1"/>
    </source>
</evidence>
<protein>
    <recommendedName>
        <fullName evidence="1">Putative membrane protein insertion efficiency factor</fullName>
    </recommendedName>
</protein>
<dbReference type="SMART" id="SM01234">
    <property type="entry name" value="Haemolytic"/>
    <property type="match status" value="1"/>
</dbReference>
<keyword evidence="1" id="KW-0472">Membrane</keyword>
<organism evidence="3 4">
    <name type="scientific">Gracilimonas mengyeensis</name>
    <dbReference type="NCBI Taxonomy" id="1302730"/>
    <lineage>
        <taxon>Bacteria</taxon>
        <taxon>Pseudomonadati</taxon>
        <taxon>Balneolota</taxon>
        <taxon>Balneolia</taxon>
        <taxon>Balneolales</taxon>
        <taxon>Balneolaceae</taxon>
        <taxon>Gracilimonas</taxon>
    </lineage>
</organism>
<gene>
    <name evidence="3" type="ORF">SAMN06265219_11180</name>
</gene>
<evidence type="ECO:0000256" key="2">
    <source>
        <dbReference type="SAM" id="MobiDB-lite"/>
    </source>
</evidence>